<evidence type="ECO:0000313" key="3">
    <source>
        <dbReference type="Proteomes" id="UP000819052"/>
    </source>
</evidence>
<dbReference type="Pfam" id="PF21576">
    <property type="entry name" value="T6SS_Tgi2PP"/>
    <property type="match status" value="1"/>
</dbReference>
<keyword evidence="1" id="KW-0732">Signal</keyword>
<keyword evidence="3" id="KW-1185">Reference proteome</keyword>
<dbReference type="Gene3D" id="3.10.450.170">
    <property type="entry name" value="type vi secretion system effector-immunity co pseudomonas protegens"/>
    <property type="match status" value="1"/>
</dbReference>
<accession>A0ABX0M505</accession>
<dbReference type="RefSeq" id="WP_167078108.1">
    <property type="nucleotide sequence ID" value="NZ_VVIW01000011.1"/>
</dbReference>
<feature type="signal peptide" evidence="1">
    <location>
        <begin position="1"/>
        <end position="26"/>
    </location>
</feature>
<sequence>MRKIIADLKRAFMLAICLATSSAATAAAPSIDLGKIHPQGLTRSQARQVLVFVLTREGYGLKKRGVFIEDLTGDDGRLSPPGYVSFGLSYDTPKQGATAIWGLFAVSVSSGEMWEINTCEKFSFPALLRIQAAVRAATNISEAHERIERRGLGCTD</sequence>
<evidence type="ECO:0008006" key="4">
    <source>
        <dbReference type="Google" id="ProtNLM"/>
    </source>
</evidence>
<feature type="chain" id="PRO_5045499992" description="Secreted protein" evidence="1">
    <location>
        <begin position="27"/>
        <end position="156"/>
    </location>
</feature>
<protein>
    <recommendedName>
        <fullName evidence="4">Secreted protein</fullName>
    </recommendedName>
</protein>
<proteinExistence type="predicted"/>
<evidence type="ECO:0000256" key="1">
    <source>
        <dbReference type="SAM" id="SignalP"/>
    </source>
</evidence>
<evidence type="ECO:0000313" key="2">
    <source>
        <dbReference type="EMBL" id="NHZ42254.1"/>
    </source>
</evidence>
<dbReference type="InterPro" id="IPR049066">
    <property type="entry name" value="T6SS_Tgi2PP"/>
</dbReference>
<name>A0ABX0M505_9BURK</name>
<reference evidence="2 3" key="1">
    <citation type="submission" date="2019-09" db="EMBL/GenBank/DDBJ databases">
        <title>Taxonomy of Antarctic Massilia spp.: description of Massilia rubra sp. nov., Massilia aquatica sp. nov., Massilia mucilaginosa sp. nov., Massilia frigida sp. nov. isolated from streams, lakes and regoliths.</title>
        <authorList>
            <person name="Holochova P."/>
            <person name="Sedlacek I."/>
            <person name="Kralova S."/>
            <person name="Maslanova I."/>
            <person name="Busse H.-J."/>
            <person name="Stankova E."/>
            <person name="Vrbovska V."/>
            <person name="Kovarovic V."/>
            <person name="Bartak M."/>
            <person name="Svec P."/>
            <person name="Pantucek R."/>
        </authorList>
    </citation>
    <scope>NUCLEOTIDE SEQUENCE [LARGE SCALE GENOMIC DNA]</scope>
    <source>
        <strain evidence="2 3">CCM 8693</strain>
    </source>
</reference>
<gene>
    <name evidence="2" type="ORF">F1609_19060</name>
</gene>
<organism evidence="2 3">
    <name type="scientific">Massilia aquatica</name>
    <dbReference type="NCBI Taxonomy" id="2609000"/>
    <lineage>
        <taxon>Bacteria</taxon>
        <taxon>Pseudomonadati</taxon>
        <taxon>Pseudomonadota</taxon>
        <taxon>Betaproteobacteria</taxon>
        <taxon>Burkholderiales</taxon>
        <taxon>Oxalobacteraceae</taxon>
        <taxon>Telluria group</taxon>
        <taxon>Massilia</taxon>
    </lineage>
</organism>
<dbReference type="Proteomes" id="UP000819052">
    <property type="component" value="Unassembled WGS sequence"/>
</dbReference>
<dbReference type="EMBL" id="VVIW01000011">
    <property type="protein sequence ID" value="NHZ42254.1"/>
    <property type="molecule type" value="Genomic_DNA"/>
</dbReference>
<comment type="caution">
    <text evidence="2">The sequence shown here is derived from an EMBL/GenBank/DDBJ whole genome shotgun (WGS) entry which is preliminary data.</text>
</comment>